<keyword evidence="2" id="KW-1185">Reference proteome</keyword>
<comment type="caution">
    <text evidence="1">The sequence shown here is derived from an EMBL/GenBank/DDBJ whole genome shotgun (WGS) entry which is preliminary data.</text>
</comment>
<proteinExistence type="predicted"/>
<evidence type="ECO:0000313" key="1">
    <source>
        <dbReference type="EMBL" id="OCA69805.1"/>
    </source>
</evidence>
<reference evidence="1 2" key="1">
    <citation type="submission" date="2016-07" db="EMBL/GenBank/DDBJ databases">
        <authorList>
            <person name="Jeong J.-J."/>
            <person name="Kim D.W."/>
            <person name="Sang M.K."/>
            <person name="Choi I.-G."/>
            <person name="Kim K.D."/>
        </authorList>
    </citation>
    <scope>NUCLEOTIDE SEQUENCE [LARGE SCALE GENOMIC DNA]</scope>
    <source>
        <strain evidence="1 2">UTM-3</strain>
    </source>
</reference>
<dbReference type="Proteomes" id="UP000092651">
    <property type="component" value="Unassembled WGS sequence"/>
</dbReference>
<dbReference type="OrthoDB" id="978006at2"/>
<organism evidence="1 2">
    <name type="scientific">Chryseobacterium artocarpi</name>
    <dbReference type="NCBI Taxonomy" id="1414727"/>
    <lineage>
        <taxon>Bacteria</taxon>
        <taxon>Pseudomonadati</taxon>
        <taxon>Bacteroidota</taxon>
        <taxon>Flavobacteriia</taxon>
        <taxon>Flavobacteriales</taxon>
        <taxon>Weeksellaceae</taxon>
        <taxon>Chryseobacterium group</taxon>
        <taxon>Chryseobacterium</taxon>
    </lineage>
</organism>
<gene>
    <name evidence="1" type="ORF">BBI01_16935</name>
</gene>
<dbReference type="RefSeq" id="WP_065395965.1">
    <property type="nucleotide sequence ID" value="NZ_MAYH01000045.1"/>
</dbReference>
<accession>A0A1B8ZDY0</accession>
<sequence length="236" mass="26568">MRKVIIGALLVSFSLSYGQSALPGGRTGASYSSTLSVGSLGGDHPVFGVKSENAGRALRYEDIIGSPYHTTEFHLAKVADNYEKVTVRYNSYTDEVEYQKDGKPLVLPKEEQFSRIEISSPKSTMVLLETKDELSGYFFELVNGNNKLYKKVKTKFNDAVPAANSYASDKAAFFKTLDPVYYIKTPNGFIRKPKKDKDIFAFFPDKKEQIQQFLKTNSIKLNKEEDLVKLVNFLNQ</sequence>
<name>A0A1B8ZDY0_9FLAO</name>
<dbReference type="EMBL" id="MAYH01000045">
    <property type="protein sequence ID" value="OCA69805.1"/>
    <property type="molecule type" value="Genomic_DNA"/>
</dbReference>
<evidence type="ECO:0000313" key="2">
    <source>
        <dbReference type="Proteomes" id="UP000092651"/>
    </source>
</evidence>
<protein>
    <submittedName>
        <fullName evidence="1">Uncharacterized protein</fullName>
    </submittedName>
</protein>
<dbReference type="AlphaFoldDB" id="A0A1B8ZDY0"/>